<feature type="domain" description="Peptidase C51" evidence="2">
    <location>
        <begin position="163"/>
        <end position="249"/>
    </location>
</feature>
<evidence type="ECO:0000313" key="3">
    <source>
        <dbReference type="EMBL" id="GAA2577876.1"/>
    </source>
</evidence>
<dbReference type="Pfam" id="PF05257">
    <property type="entry name" value="CHAP"/>
    <property type="match status" value="1"/>
</dbReference>
<reference evidence="3 4" key="1">
    <citation type="journal article" date="2019" name="Int. J. Syst. Evol. Microbiol.">
        <title>The Global Catalogue of Microorganisms (GCM) 10K type strain sequencing project: providing services to taxonomists for standard genome sequencing and annotation.</title>
        <authorList>
            <consortium name="The Broad Institute Genomics Platform"/>
            <consortium name="The Broad Institute Genome Sequencing Center for Infectious Disease"/>
            <person name="Wu L."/>
            <person name="Ma J."/>
        </authorList>
    </citation>
    <scope>NUCLEOTIDE SEQUENCE [LARGE SCALE GENOMIC DNA]</scope>
    <source>
        <strain evidence="3 4">JCM 6833</strain>
    </source>
</reference>
<accession>A0ABN3PCV1</accession>
<dbReference type="InterPro" id="IPR038765">
    <property type="entry name" value="Papain-like_cys_pep_sf"/>
</dbReference>
<dbReference type="Proteomes" id="UP001501509">
    <property type="component" value="Unassembled WGS sequence"/>
</dbReference>
<sequence>MEAKENPLVAGKHRKSSPLVITLRTTGGIVAGAAVIGAATVTAQAAIDAAPAGTSVAKPPSAAAAASVGAEPSRKARASHNVPEKLSGDASKSATAPKAATATQAPVKAEPKKPTAEDAIELAKSQVGISENGNGETKFQDWYMTTDRAKETLARDGGDLEGYNDAQWCDMFVSWIGERLGFSHGIGSDAWTVEHAKWFEQQDRWGDEPRPGAIVFFNWGGSENIDDIEHVGMVIKDNGDGTVQTVEGNTSDAVLIKERSADQIVGYGYPDYAE</sequence>
<dbReference type="EMBL" id="BAAATD010000001">
    <property type="protein sequence ID" value="GAA2577876.1"/>
    <property type="molecule type" value="Genomic_DNA"/>
</dbReference>
<gene>
    <name evidence="3" type="ORF">GCM10010411_08030</name>
</gene>
<dbReference type="InterPro" id="IPR007921">
    <property type="entry name" value="CHAP_dom"/>
</dbReference>
<name>A0ABN3PCV1_9ACTN</name>
<protein>
    <recommendedName>
        <fullName evidence="2">Peptidase C51 domain-containing protein</fullName>
    </recommendedName>
</protein>
<proteinExistence type="predicted"/>
<dbReference type="SUPFAM" id="SSF54001">
    <property type="entry name" value="Cysteine proteinases"/>
    <property type="match status" value="1"/>
</dbReference>
<dbReference type="Gene3D" id="3.90.1720.10">
    <property type="entry name" value="endopeptidase domain like (from Nostoc punctiforme)"/>
    <property type="match status" value="1"/>
</dbReference>
<evidence type="ECO:0000259" key="2">
    <source>
        <dbReference type="Pfam" id="PF05257"/>
    </source>
</evidence>
<keyword evidence="4" id="KW-1185">Reference proteome</keyword>
<feature type="compositionally biased region" description="Low complexity" evidence="1">
    <location>
        <begin position="90"/>
        <end position="108"/>
    </location>
</feature>
<organism evidence="3 4">
    <name type="scientific">Actinomadura fulvescens</name>
    <dbReference type="NCBI Taxonomy" id="46160"/>
    <lineage>
        <taxon>Bacteria</taxon>
        <taxon>Bacillati</taxon>
        <taxon>Actinomycetota</taxon>
        <taxon>Actinomycetes</taxon>
        <taxon>Streptosporangiales</taxon>
        <taxon>Thermomonosporaceae</taxon>
        <taxon>Actinomadura</taxon>
    </lineage>
</organism>
<evidence type="ECO:0000256" key="1">
    <source>
        <dbReference type="SAM" id="MobiDB-lite"/>
    </source>
</evidence>
<comment type="caution">
    <text evidence="3">The sequence shown here is derived from an EMBL/GenBank/DDBJ whole genome shotgun (WGS) entry which is preliminary data.</text>
</comment>
<feature type="region of interest" description="Disordered" evidence="1">
    <location>
        <begin position="65"/>
        <end position="115"/>
    </location>
</feature>
<evidence type="ECO:0000313" key="4">
    <source>
        <dbReference type="Proteomes" id="UP001501509"/>
    </source>
</evidence>